<accession>A0ABP7BND8</accession>
<proteinExistence type="predicted"/>
<dbReference type="Proteomes" id="UP001410795">
    <property type="component" value="Unassembled WGS sequence"/>
</dbReference>
<keyword evidence="3" id="KW-1185">Reference proteome</keyword>
<reference evidence="3" key="1">
    <citation type="journal article" date="2019" name="Int. J. Syst. Evol. Microbiol.">
        <title>The Global Catalogue of Microorganisms (GCM) 10K type strain sequencing project: providing services to taxonomists for standard genome sequencing and annotation.</title>
        <authorList>
            <consortium name="The Broad Institute Genomics Platform"/>
            <consortium name="The Broad Institute Genome Sequencing Center for Infectious Disease"/>
            <person name="Wu L."/>
            <person name="Ma J."/>
        </authorList>
    </citation>
    <scope>NUCLEOTIDE SEQUENCE [LARGE SCALE GENOMIC DNA]</scope>
    <source>
        <strain evidence="3">JCM 16546</strain>
    </source>
</reference>
<organism evidence="2 3">
    <name type="scientific">Microbacterium marinilacus</name>
    <dbReference type="NCBI Taxonomy" id="415209"/>
    <lineage>
        <taxon>Bacteria</taxon>
        <taxon>Bacillati</taxon>
        <taxon>Actinomycetota</taxon>
        <taxon>Actinomycetes</taxon>
        <taxon>Micrococcales</taxon>
        <taxon>Microbacteriaceae</taxon>
        <taxon>Microbacterium</taxon>
    </lineage>
</organism>
<comment type="caution">
    <text evidence="2">The sequence shown here is derived from an EMBL/GenBank/DDBJ whole genome shotgun (WGS) entry which is preliminary data.</text>
</comment>
<dbReference type="RefSeq" id="WP_221857812.1">
    <property type="nucleotide sequence ID" value="NZ_BAAAYV010000016.1"/>
</dbReference>
<feature type="region of interest" description="Disordered" evidence="1">
    <location>
        <begin position="77"/>
        <end position="114"/>
    </location>
</feature>
<name>A0ABP7BND8_9MICO</name>
<evidence type="ECO:0000256" key="1">
    <source>
        <dbReference type="SAM" id="MobiDB-lite"/>
    </source>
</evidence>
<evidence type="ECO:0000313" key="2">
    <source>
        <dbReference type="EMBL" id="GAA3664233.1"/>
    </source>
</evidence>
<dbReference type="EMBL" id="BAAAYV010000016">
    <property type="protein sequence ID" value="GAA3664233.1"/>
    <property type="molecule type" value="Genomic_DNA"/>
</dbReference>
<evidence type="ECO:0000313" key="3">
    <source>
        <dbReference type="Proteomes" id="UP001410795"/>
    </source>
</evidence>
<feature type="compositionally biased region" description="Basic residues" evidence="1">
    <location>
        <begin position="100"/>
        <end position="114"/>
    </location>
</feature>
<sequence>MDTEPTPESPHSRLRSHLRDRAAGSLSFAVIVWSDDPEAQPTVIADRSPVVVARATVLATHEMITDPYLYAGATDFVETQNPHRTGEPRRMSTRGSMRCSNRRRTRRSHSTASR</sequence>
<protein>
    <submittedName>
        <fullName evidence="2">Uncharacterized protein</fullName>
    </submittedName>
</protein>
<gene>
    <name evidence="2" type="ORF">GCM10022202_27780</name>
</gene>